<organism evidence="1 2">
    <name type="scientific">Flavobacterium pectinovorum</name>
    <dbReference type="NCBI Taxonomy" id="29533"/>
    <lineage>
        <taxon>Bacteria</taxon>
        <taxon>Pseudomonadati</taxon>
        <taxon>Bacteroidota</taxon>
        <taxon>Flavobacteriia</taxon>
        <taxon>Flavobacteriales</taxon>
        <taxon>Flavobacteriaceae</taxon>
        <taxon>Flavobacterium</taxon>
    </lineage>
</organism>
<dbReference type="Proteomes" id="UP000319700">
    <property type="component" value="Unassembled WGS sequence"/>
</dbReference>
<name>A0A502F7D3_9FLAO</name>
<comment type="caution">
    <text evidence="1">The sequence shown here is derived from an EMBL/GenBank/DDBJ whole genome shotgun (WGS) entry which is preliminary data.</text>
</comment>
<reference evidence="1 2" key="1">
    <citation type="journal article" date="2019" name="Environ. Microbiol.">
        <title>Species interactions and distinct microbial communities in high Arctic permafrost affected cryosols are associated with the CH4 and CO2 gas fluxes.</title>
        <authorList>
            <person name="Altshuler I."/>
            <person name="Hamel J."/>
            <person name="Turney S."/>
            <person name="Magnuson E."/>
            <person name="Levesque R."/>
            <person name="Greer C."/>
            <person name="Whyte L.G."/>
        </authorList>
    </citation>
    <scope>NUCLEOTIDE SEQUENCE [LARGE SCALE GENOMIC DNA]</scope>
    <source>
        <strain evidence="1 2">42</strain>
    </source>
</reference>
<keyword evidence="2" id="KW-1185">Reference proteome</keyword>
<evidence type="ECO:0000313" key="1">
    <source>
        <dbReference type="EMBL" id="TPG45270.1"/>
    </source>
</evidence>
<sequence>MYKKKHIIAPKFDYLKVQTEKKLFNLNLNIMENILNPQTRENPGYYSEKKTSPISVNKILYCAAGSFLLGATLKIAGKRSVGSWIAKWALPLLAVGCYKKLSHSSSDSKIEEPQE</sequence>
<evidence type="ECO:0000313" key="2">
    <source>
        <dbReference type="Proteomes" id="UP000319700"/>
    </source>
</evidence>
<accession>A0A502F7D3</accession>
<gene>
    <name evidence="1" type="ORF">EAH81_01320</name>
</gene>
<proteinExistence type="predicted"/>
<protein>
    <submittedName>
        <fullName evidence="1">Uncharacterized protein</fullName>
    </submittedName>
</protein>
<dbReference type="EMBL" id="RCZH01000001">
    <property type="protein sequence ID" value="TPG45270.1"/>
    <property type="molecule type" value="Genomic_DNA"/>
</dbReference>
<dbReference type="AlphaFoldDB" id="A0A502F7D3"/>